<accession>A0ABY4EAV0</accession>
<gene>
    <name evidence="2" type="ORF">LVJ81_12790</name>
</gene>
<dbReference type="Proteomes" id="UP000832034">
    <property type="component" value="Chromosome"/>
</dbReference>
<keyword evidence="2" id="KW-0489">Methyltransferase</keyword>
<name>A0ABY4EAV0_VITST</name>
<dbReference type="InterPro" id="IPR029063">
    <property type="entry name" value="SAM-dependent_MTases_sf"/>
</dbReference>
<proteinExistence type="predicted"/>
<protein>
    <submittedName>
        <fullName evidence="2">Class I SAM-dependent methyltransferase</fullName>
    </submittedName>
</protein>
<evidence type="ECO:0000313" key="3">
    <source>
        <dbReference type="Proteomes" id="UP000832034"/>
    </source>
</evidence>
<dbReference type="GO" id="GO:0008168">
    <property type="term" value="F:methyltransferase activity"/>
    <property type="evidence" value="ECO:0007669"/>
    <property type="project" value="UniProtKB-KW"/>
</dbReference>
<organism evidence="2 3">
    <name type="scientific">Vitreoscilla stercoraria</name>
    <dbReference type="NCBI Taxonomy" id="61"/>
    <lineage>
        <taxon>Bacteria</taxon>
        <taxon>Pseudomonadati</taxon>
        <taxon>Pseudomonadota</taxon>
        <taxon>Betaproteobacteria</taxon>
        <taxon>Neisseriales</taxon>
        <taxon>Neisseriaceae</taxon>
        <taxon>Vitreoscilla</taxon>
    </lineage>
</organism>
<feature type="domain" description="Methyltransferase regulatory" evidence="1">
    <location>
        <begin position="217"/>
        <end position="300"/>
    </location>
</feature>
<sequence length="512" mass="59255">MNWSDGYNIDVEYTFKYFAYLSPVYQRFAALLNGYDLPPASEDAVHMELAVGQGLSINFHAACNLGSFIGNDFHPSHALHAQQLAARSGLKIDLTDDSFEQMLNRPDLPMCNSISIHGVWSWISDQNRLHILNIIKRCLKPGGVVYNSYNINAGSMIWKPWRDMMKRFYDCQKGSEIDRFEATIQYFKEIFDKNPHIMQDNLALQNKWNHMTSVSQDPHYLLQEYFNEHWDSCDTSEMAAYFEEAKLTLIGPANCGHVWKFLEFSGDTLQFMLNQTSPLLYSSWRDLLLRTSFRSDLYVKGGQFLSEQAIFAKLNCYRFVLTVPAKELKNNIFQSDYEYDEEVFKALQETFSAQDYEPKTFLQLYESVKALGSSQTDLLIFLVSKMQVGQVQVCASKVNQTLFVQSQALNKVLLESDDYQFKTDTLVSPVTGQGVLVDWSHRVVLQLWLEDIHMADDVVLTRFIAQLRRNKKQFFNLDKTILSREDEKTFFLEHILPSAKSYVPIWRQLGLL</sequence>
<evidence type="ECO:0000313" key="2">
    <source>
        <dbReference type="EMBL" id="UOO92458.1"/>
    </source>
</evidence>
<dbReference type="Gene3D" id="3.40.50.150">
    <property type="entry name" value="Vaccinia Virus protein VP39"/>
    <property type="match status" value="1"/>
</dbReference>
<evidence type="ECO:0000259" key="1">
    <source>
        <dbReference type="Pfam" id="PF10119"/>
    </source>
</evidence>
<keyword evidence="3" id="KW-1185">Reference proteome</keyword>
<keyword evidence="2" id="KW-0808">Transferase</keyword>
<dbReference type="Pfam" id="PF10119">
    <property type="entry name" value="MethyTransf_Reg"/>
    <property type="match status" value="1"/>
</dbReference>
<dbReference type="InterPro" id="IPR018773">
    <property type="entry name" value="MeTrfase_reg_dom_prd"/>
</dbReference>
<reference evidence="2" key="2">
    <citation type="journal article" date="2022" name="Res Sq">
        <title>Evolution of multicellular longitudinally dividing oral cavity symbionts (Neisseriaceae).</title>
        <authorList>
            <person name="Nyongesa S."/>
            <person name="Weber P."/>
            <person name="Bernet E."/>
            <person name="Pullido F."/>
            <person name="Nieckarz M."/>
            <person name="Delaby M."/>
            <person name="Nieves C."/>
            <person name="Viehboeck T."/>
            <person name="Krause N."/>
            <person name="Rivera-Millot A."/>
            <person name="Nakamura A."/>
            <person name="Vischer N."/>
            <person name="VanNieuwenhze M."/>
            <person name="Brun Y."/>
            <person name="Cava F."/>
            <person name="Bulgheresi S."/>
            <person name="Veyrier F."/>
        </authorList>
    </citation>
    <scope>NUCLEOTIDE SEQUENCE</scope>
    <source>
        <strain evidence="2">SAG 1488-6</strain>
    </source>
</reference>
<dbReference type="CDD" id="cd02440">
    <property type="entry name" value="AdoMet_MTases"/>
    <property type="match status" value="1"/>
</dbReference>
<dbReference type="RefSeq" id="WP_019958609.1">
    <property type="nucleotide sequence ID" value="NZ_CP091512.1"/>
</dbReference>
<reference evidence="2" key="1">
    <citation type="submission" date="2021-12" db="EMBL/GenBank/DDBJ databases">
        <authorList>
            <person name="Veyrier F.J."/>
        </authorList>
    </citation>
    <scope>NUCLEOTIDE SEQUENCE</scope>
    <source>
        <strain evidence="2">SAG 1488-6</strain>
    </source>
</reference>
<dbReference type="GO" id="GO:0032259">
    <property type="term" value="P:methylation"/>
    <property type="evidence" value="ECO:0007669"/>
    <property type="project" value="UniProtKB-KW"/>
</dbReference>
<dbReference type="SUPFAM" id="SSF53335">
    <property type="entry name" value="S-adenosyl-L-methionine-dependent methyltransferases"/>
    <property type="match status" value="1"/>
</dbReference>
<dbReference type="EMBL" id="CP091512">
    <property type="protein sequence ID" value="UOO92458.1"/>
    <property type="molecule type" value="Genomic_DNA"/>
</dbReference>